<dbReference type="EMBL" id="CP032418">
    <property type="protein sequence ID" value="AYC29005.1"/>
    <property type="molecule type" value="Genomic_DNA"/>
</dbReference>
<feature type="transmembrane region" description="Helical" evidence="1">
    <location>
        <begin position="33"/>
        <end position="52"/>
    </location>
</feature>
<name>A0A385YQI8_9BACL</name>
<evidence type="ECO:0000256" key="1">
    <source>
        <dbReference type="SAM" id="Phobius"/>
    </source>
</evidence>
<reference evidence="3" key="1">
    <citation type="submission" date="2018-09" db="EMBL/GenBank/DDBJ databases">
        <authorList>
            <person name="Zhu H."/>
        </authorList>
    </citation>
    <scope>NUCLEOTIDE SEQUENCE [LARGE SCALE GENOMIC DNA]</scope>
    <source>
        <strain evidence="3">K2R23-3</strain>
    </source>
</reference>
<gene>
    <name evidence="2" type="ORF">D3873_03630</name>
</gene>
<evidence type="ECO:0000313" key="2">
    <source>
        <dbReference type="EMBL" id="AYC29005.1"/>
    </source>
</evidence>
<dbReference type="RefSeq" id="WP_119882747.1">
    <property type="nucleotide sequence ID" value="NZ_CP032418.1"/>
</dbReference>
<keyword evidence="3" id="KW-1185">Reference proteome</keyword>
<sequence>MKYILTFVWLFALVTMLNYVVSSVAGVGFDFTTGAIIAVIFYVLFIIIQALIPNEPVAHDHH</sequence>
<dbReference type="KEGG" id="paek:D3873_03630"/>
<keyword evidence="1" id="KW-0472">Membrane</keyword>
<keyword evidence="1" id="KW-1133">Transmembrane helix</keyword>
<dbReference type="OrthoDB" id="2440739at2"/>
<keyword evidence="1" id="KW-0812">Transmembrane</keyword>
<evidence type="ECO:0000313" key="3">
    <source>
        <dbReference type="Proteomes" id="UP000265725"/>
    </source>
</evidence>
<dbReference type="InterPro" id="IPR021324">
    <property type="entry name" value="DUF2929"/>
</dbReference>
<accession>A0A385YQI8</accession>
<protein>
    <submittedName>
        <fullName evidence="2">DUF2929 family protein</fullName>
    </submittedName>
</protein>
<organism evidence="2 3">
    <name type="scientific">Paenisporosarcina cavernae</name>
    <dbReference type="NCBI Taxonomy" id="2320858"/>
    <lineage>
        <taxon>Bacteria</taxon>
        <taxon>Bacillati</taxon>
        <taxon>Bacillota</taxon>
        <taxon>Bacilli</taxon>
        <taxon>Bacillales</taxon>
        <taxon>Caryophanaceae</taxon>
        <taxon>Paenisporosarcina</taxon>
    </lineage>
</organism>
<dbReference type="AlphaFoldDB" id="A0A385YQI8"/>
<dbReference type="Pfam" id="PF11151">
    <property type="entry name" value="DUF2929"/>
    <property type="match status" value="1"/>
</dbReference>
<dbReference type="Proteomes" id="UP000265725">
    <property type="component" value="Chromosome"/>
</dbReference>
<proteinExistence type="predicted"/>